<organism evidence="1 2">
    <name type="scientific">Alsobacter soli</name>
    <dbReference type="NCBI Taxonomy" id="2109933"/>
    <lineage>
        <taxon>Bacteria</taxon>
        <taxon>Pseudomonadati</taxon>
        <taxon>Pseudomonadota</taxon>
        <taxon>Alphaproteobacteria</taxon>
        <taxon>Hyphomicrobiales</taxon>
        <taxon>Alsobacteraceae</taxon>
        <taxon>Alsobacter</taxon>
    </lineage>
</organism>
<protein>
    <submittedName>
        <fullName evidence="1">Uncharacterized protein</fullName>
    </submittedName>
</protein>
<sequence>MATISLPLPFVGPRTTRKSGSHPFAELFRVVAEAGVEARRAKAVRELRKHQAFGPLVGVKYVGLTTEELLPFIRQD</sequence>
<evidence type="ECO:0000313" key="2">
    <source>
        <dbReference type="Proteomes" id="UP000239772"/>
    </source>
</evidence>
<dbReference type="EMBL" id="PVZS01000009">
    <property type="protein sequence ID" value="PSC05102.1"/>
    <property type="molecule type" value="Genomic_DNA"/>
</dbReference>
<dbReference type="RefSeq" id="WP_106336548.1">
    <property type="nucleotide sequence ID" value="NZ_PVZS01000009.1"/>
</dbReference>
<comment type="caution">
    <text evidence="1">The sequence shown here is derived from an EMBL/GenBank/DDBJ whole genome shotgun (WGS) entry which is preliminary data.</text>
</comment>
<evidence type="ECO:0000313" key="1">
    <source>
        <dbReference type="EMBL" id="PSC05102.1"/>
    </source>
</evidence>
<gene>
    <name evidence="1" type="ORF">SLNSH_09750</name>
</gene>
<keyword evidence="2" id="KW-1185">Reference proteome</keyword>
<accession>A0A2T1HTX7</accession>
<dbReference type="AlphaFoldDB" id="A0A2T1HTX7"/>
<dbReference type="Proteomes" id="UP000239772">
    <property type="component" value="Unassembled WGS sequence"/>
</dbReference>
<reference evidence="2" key="1">
    <citation type="submission" date="2018-03" db="EMBL/GenBank/DDBJ databases">
        <authorList>
            <person name="Sun L."/>
            <person name="Liu H."/>
            <person name="Chen W."/>
            <person name="Huang K."/>
            <person name="Liu W."/>
            <person name="Gao X."/>
        </authorList>
    </citation>
    <scope>NUCLEOTIDE SEQUENCE [LARGE SCALE GENOMIC DNA]</scope>
    <source>
        <strain evidence="2">SH9</strain>
    </source>
</reference>
<proteinExistence type="predicted"/>
<name>A0A2T1HTX7_9HYPH</name>